<dbReference type="InterPro" id="IPR001650">
    <property type="entry name" value="Helicase_C-like"/>
</dbReference>
<dbReference type="AlphaFoldDB" id="A0A933LR93"/>
<dbReference type="GO" id="GO:0003677">
    <property type="term" value="F:DNA binding"/>
    <property type="evidence" value="ECO:0007669"/>
    <property type="project" value="InterPro"/>
</dbReference>
<proteinExistence type="predicted"/>
<dbReference type="EMBL" id="JACQWF010000398">
    <property type="protein sequence ID" value="MBI4596519.1"/>
    <property type="molecule type" value="Genomic_DNA"/>
</dbReference>
<keyword evidence="2" id="KW-0547">Nucleotide-binding</keyword>
<dbReference type="InterPro" id="IPR027417">
    <property type="entry name" value="P-loop_NTPase"/>
</dbReference>
<feature type="non-terminal residue" evidence="2">
    <location>
        <position position="1"/>
    </location>
</feature>
<dbReference type="SUPFAM" id="SSF52540">
    <property type="entry name" value="P-loop containing nucleoside triphosphate hydrolases"/>
    <property type="match status" value="1"/>
</dbReference>
<dbReference type="Pfam" id="PF04851">
    <property type="entry name" value="ResIII"/>
    <property type="match status" value="1"/>
</dbReference>
<accession>A0A933LR93</accession>
<comment type="caution">
    <text evidence="2">The sequence shown here is derived from an EMBL/GenBank/DDBJ whole genome shotgun (WGS) entry which is preliminary data.</text>
</comment>
<dbReference type="GO" id="GO:0016787">
    <property type="term" value="F:hydrolase activity"/>
    <property type="evidence" value="ECO:0007669"/>
    <property type="project" value="InterPro"/>
</dbReference>
<evidence type="ECO:0000259" key="1">
    <source>
        <dbReference type="PROSITE" id="PS51194"/>
    </source>
</evidence>
<dbReference type="Proteomes" id="UP000772181">
    <property type="component" value="Unassembled WGS sequence"/>
</dbReference>
<dbReference type="PROSITE" id="PS51194">
    <property type="entry name" value="HELICASE_CTER"/>
    <property type="match status" value="1"/>
</dbReference>
<dbReference type="Gene3D" id="3.40.50.300">
    <property type="entry name" value="P-loop containing nucleotide triphosphate hydrolases"/>
    <property type="match status" value="2"/>
</dbReference>
<organism evidence="2 3">
    <name type="scientific">Tectimicrobiota bacterium</name>
    <dbReference type="NCBI Taxonomy" id="2528274"/>
    <lineage>
        <taxon>Bacteria</taxon>
        <taxon>Pseudomonadati</taxon>
        <taxon>Nitrospinota/Tectimicrobiota group</taxon>
        <taxon>Candidatus Tectimicrobiota</taxon>
    </lineage>
</organism>
<keyword evidence="2" id="KW-0347">Helicase</keyword>
<dbReference type="GO" id="GO:0005524">
    <property type="term" value="F:ATP binding"/>
    <property type="evidence" value="ECO:0007669"/>
    <property type="project" value="InterPro"/>
</dbReference>
<evidence type="ECO:0000313" key="2">
    <source>
        <dbReference type="EMBL" id="MBI4596519.1"/>
    </source>
</evidence>
<evidence type="ECO:0000313" key="3">
    <source>
        <dbReference type="Proteomes" id="UP000772181"/>
    </source>
</evidence>
<dbReference type="PANTHER" id="PTHR47396">
    <property type="entry name" value="TYPE I RESTRICTION ENZYME ECOKI R PROTEIN"/>
    <property type="match status" value="1"/>
</dbReference>
<keyword evidence="2" id="KW-0378">Hydrolase</keyword>
<gene>
    <name evidence="2" type="ORF">HY730_09140</name>
</gene>
<name>A0A933LR93_UNCTE</name>
<sequence>IQDLPAENLRRYAFKMATGSGKTVGMAMAMVWSYFYRKMAPGSELSRNFLLLAPNVIVYQRLEKDFADNQIFYDLPLIPPEWKSQWNLKVILKGQSTEPDTSGNLFLTNIQQIYESRQTEWTPASAVEALLGRKPVKDLASQERSMLERLQSLRELVVLNDEAHHVHDEKLEWHKTLMGLHQAIPSGLALWLDFSATPKDQNGTYFPWIVCDYPLAQAVEDRIVKAPLIVHQVKRQDPEKVTRENVVEAYGDWLLAAQARWREHYDTYKTFGQKPVLFVMAEQNNLADEIGEWLLATKETGLKKGEVLIIHTDKEGEITSKDLEKAREAARDIDKPGNKIKVIVSVLMLREGWDVRNVTVVLGLRPFTSKAKILSEQAVGRGLRLMQGIGPDRTQSLEVMGTKAFEDFVRQLETEGVGIKTVTTPPKPPVKVAPVVEKMAFDIAIPQTLPVYSRNYRRLSDLDPYTLEPVYDQEELEEPIRIRIKMEFATTETEVHQADIGAGPAPLAQDIIASITNKVIATAKLTGVFDDLYPVVKNYLKYRCFNREIDLEATNIRHRLREPFLQEGIAKYLGRKIGELTAEILPIEFKAQDLKLCETNPFTWRRNLPLIACEKTIFNLVATYNDFEKDFARFLDRAPDILRFSSLGTTEQESGTSFRVDYLKPSGATGFYYPDWVAVQKTQRGEVYWIIETKGREWEGTSAKDQAAERWCERVSEQTGKPWRFVRVNQIDFESRDWNNLADLAGYIFNKA</sequence>
<feature type="domain" description="Helicase C-terminal" evidence="1">
    <location>
        <begin position="260"/>
        <end position="427"/>
    </location>
</feature>
<dbReference type="InterPro" id="IPR006935">
    <property type="entry name" value="Helicase/UvrB_N"/>
</dbReference>
<dbReference type="GO" id="GO:0005829">
    <property type="term" value="C:cytosol"/>
    <property type="evidence" value="ECO:0007669"/>
    <property type="project" value="TreeGrafter"/>
</dbReference>
<dbReference type="PANTHER" id="PTHR47396:SF1">
    <property type="entry name" value="ATP-DEPENDENT HELICASE IRC3-RELATED"/>
    <property type="match status" value="1"/>
</dbReference>
<protein>
    <submittedName>
        <fullName evidence="2">DEAD/DEAH box helicase family protein</fullName>
    </submittedName>
</protein>
<reference evidence="2" key="1">
    <citation type="submission" date="2020-07" db="EMBL/GenBank/DDBJ databases">
        <title>Huge and variable diversity of episymbiotic CPR bacteria and DPANN archaea in groundwater ecosystems.</title>
        <authorList>
            <person name="He C.Y."/>
            <person name="Keren R."/>
            <person name="Whittaker M."/>
            <person name="Farag I.F."/>
            <person name="Doudna J."/>
            <person name="Cate J.H.D."/>
            <person name="Banfield J.F."/>
        </authorList>
    </citation>
    <scope>NUCLEOTIDE SEQUENCE</scope>
    <source>
        <strain evidence="2">NC_groundwater_1482_Ag_S-0.65um_47_24</strain>
    </source>
</reference>
<dbReference type="GO" id="GO:0004386">
    <property type="term" value="F:helicase activity"/>
    <property type="evidence" value="ECO:0007669"/>
    <property type="project" value="UniProtKB-KW"/>
</dbReference>
<dbReference type="InterPro" id="IPR050742">
    <property type="entry name" value="Helicase_Restrict-Modif_Enz"/>
</dbReference>
<keyword evidence="2" id="KW-0067">ATP-binding</keyword>